<keyword evidence="5 6" id="KW-0482">Metalloprotease</keyword>
<proteinExistence type="inferred from homology"/>
<evidence type="ECO:0000313" key="8">
    <source>
        <dbReference type="Proteomes" id="UP000277326"/>
    </source>
</evidence>
<dbReference type="InterPro" id="IPR012091">
    <property type="entry name" value="Pept_M54_archaemetzncn_arc/bac"/>
</dbReference>
<name>A0A3M0DQY1_9EURY</name>
<dbReference type="Pfam" id="PF07998">
    <property type="entry name" value="Peptidase_M54"/>
    <property type="match status" value="1"/>
</dbReference>
<dbReference type="EMBL" id="REFS01000002">
    <property type="protein sequence ID" value="RMB23914.1"/>
    <property type="molecule type" value="Genomic_DNA"/>
</dbReference>
<comment type="function">
    <text evidence="6">Probable zinc metalloprotease whose natural substrate is unknown.</text>
</comment>
<dbReference type="GO" id="GO:0008270">
    <property type="term" value="F:zinc ion binding"/>
    <property type="evidence" value="ECO:0007669"/>
    <property type="project" value="UniProtKB-UniRule"/>
</dbReference>
<dbReference type="AlphaFoldDB" id="A0A3M0DQY1"/>
<dbReference type="EC" id="3.4.-.-" evidence="6"/>
<dbReference type="GO" id="GO:0008237">
    <property type="term" value="F:metallopeptidase activity"/>
    <property type="evidence" value="ECO:0007669"/>
    <property type="project" value="UniProtKB-UniRule"/>
</dbReference>
<evidence type="ECO:0000313" key="7">
    <source>
        <dbReference type="EMBL" id="RMB23914.1"/>
    </source>
</evidence>
<feature type="binding site" evidence="6">
    <location>
        <position position="295"/>
    </location>
    <ligand>
        <name>Zn(2+)</name>
        <dbReference type="ChEBI" id="CHEBI:29105"/>
        <label>2</label>
    </ligand>
</feature>
<dbReference type="HAMAP" id="MF_01842">
    <property type="entry name" value="Archaemetzincin"/>
    <property type="match status" value="1"/>
</dbReference>
<feature type="binding site" evidence="6">
    <location>
        <position position="314"/>
    </location>
    <ligand>
        <name>Zn(2+)</name>
        <dbReference type="ChEBI" id="CHEBI:29105"/>
        <label>2</label>
    </ligand>
</feature>
<dbReference type="InterPro" id="IPR012962">
    <property type="entry name" value="Pept_M54_archaemetzincn"/>
</dbReference>
<dbReference type="NCBIfam" id="NF033823">
    <property type="entry name" value="archmetzin"/>
    <property type="match status" value="1"/>
</dbReference>
<sequence>MTHSGGIQRLPAHRLAVDGDHGFLEAEGGEQEVGAGGAGHVAGGSLKFGRAVQGVDGVDVVGIAGVAVQPFGPRDHVVADEVDAVGDGSVEHVDSGHRTAGVDEGGRYLRTPADADFEEAVVGGEAGSEFRARGRHVGMFIAGPRLTPSMLVDIVPIGDVPAQVKREASAGLRSVYDCEVSVHDAQPIPDGAYDRSRKQYRAEEFIELASRIGSGEKNIGITPEDLYYRRRNYVFGLAYLNGNGSVVSTYRLQTSSDGGITSKPQSEVFADRVRKEIVHEIGHTVGLEHCDNERCVMSFSPTVREVDKKEETLCGSCNRTLF</sequence>
<dbReference type="Gene3D" id="3.40.390.10">
    <property type="entry name" value="Collagenase (Catalytic Domain)"/>
    <property type="match status" value="1"/>
</dbReference>
<comment type="caution">
    <text evidence="7">The sequence shown here is derived from an EMBL/GenBank/DDBJ whole genome shotgun (WGS) entry which is preliminary data.</text>
</comment>
<comment type="subunit">
    <text evidence="6">Monomer.</text>
</comment>
<comment type="similarity">
    <text evidence="6">Belongs to the peptidase M54 family.</text>
</comment>
<dbReference type="SUPFAM" id="SSF55486">
    <property type="entry name" value="Metalloproteases ('zincins'), catalytic domain"/>
    <property type="match status" value="1"/>
</dbReference>
<evidence type="ECO:0000256" key="4">
    <source>
        <dbReference type="ARBA" id="ARBA00022833"/>
    </source>
</evidence>
<feature type="binding site" evidence="6">
    <location>
        <position position="289"/>
    </location>
    <ligand>
        <name>Zn(2+)</name>
        <dbReference type="ChEBI" id="CHEBI:29105"/>
        <label>1</label>
        <note>catalytic</note>
    </ligand>
</feature>
<protein>
    <recommendedName>
        <fullName evidence="6">Archaemetzincin</fullName>
        <ecNumber evidence="6">3.4.-.-</ecNumber>
    </recommendedName>
</protein>
<evidence type="ECO:0000256" key="1">
    <source>
        <dbReference type="ARBA" id="ARBA00022670"/>
    </source>
</evidence>
<feature type="binding site" evidence="6">
    <location>
        <position position="317"/>
    </location>
    <ligand>
        <name>Zn(2+)</name>
        <dbReference type="ChEBI" id="CHEBI:29105"/>
        <label>2</label>
    </ligand>
</feature>
<comment type="cofactor">
    <cofactor evidence="6">
        <name>Zn(2+)</name>
        <dbReference type="ChEBI" id="CHEBI:29105"/>
    </cofactor>
    <text evidence="6">Binds 2 Zn(2+) ions per subunit. One is catalytic, whereas the other seems to have a structural role.</text>
</comment>
<keyword evidence="4 6" id="KW-0862">Zinc</keyword>
<dbReference type="GO" id="GO:0006508">
    <property type="term" value="P:proteolysis"/>
    <property type="evidence" value="ECO:0007669"/>
    <property type="project" value="UniProtKB-UniRule"/>
</dbReference>
<keyword evidence="3 6" id="KW-0378">Hydrolase</keyword>
<organism evidence="7 8">
    <name type="scientific">Haloplanus aerogenes</name>
    <dbReference type="NCBI Taxonomy" id="660522"/>
    <lineage>
        <taxon>Archaea</taxon>
        <taxon>Methanobacteriati</taxon>
        <taxon>Methanobacteriota</taxon>
        <taxon>Stenosarchaea group</taxon>
        <taxon>Halobacteria</taxon>
        <taxon>Halobacteriales</taxon>
        <taxon>Haloferacaceae</taxon>
        <taxon>Haloplanus</taxon>
    </lineage>
</organism>
<dbReference type="PANTHER" id="PTHR15910:SF1">
    <property type="entry name" value="ARCHAEMETZINCIN-2"/>
    <property type="match status" value="1"/>
</dbReference>
<dbReference type="Proteomes" id="UP000277326">
    <property type="component" value="Unassembled WGS sequence"/>
</dbReference>
<evidence type="ECO:0000256" key="5">
    <source>
        <dbReference type="ARBA" id="ARBA00023049"/>
    </source>
</evidence>
<feature type="binding site" evidence="6">
    <location>
        <position position="290"/>
    </location>
    <ligand>
        <name>Zn(2+)</name>
        <dbReference type="ChEBI" id="CHEBI:29105"/>
        <label>2</label>
    </ligand>
</feature>
<feature type="binding site" evidence="6">
    <location>
        <position position="283"/>
    </location>
    <ligand>
        <name>Zn(2+)</name>
        <dbReference type="ChEBI" id="CHEBI:29105"/>
        <label>1</label>
        <note>catalytic</note>
    </ligand>
</feature>
<dbReference type="CDD" id="cd11375">
    <property type="entry name" value="Peptidase_M54"/>
    <property type="match status" value="1"/>
</dbReference>
<evidence type="ECO:0000256" key="6">
    <source>
        <dbReference type="HAMAP-Rule" id="MF_01842"/>
    </source>
</evidence>
<reference evidence="7 8" key="1">
    <citation type="journal article" date="2015" name="Stand. Genomic Sci.">
        <title>Genomic Encyclopedia of Bacterial and Archaeal Type Strains, Phase III: the genomes of soil and plant-associated and newly described type strains.</title>
        <authorList>
            <person name="Whitman W.B."/>
            <person name="Woyke T."/>
            <person name="Klenk H.P."/>
            <person name="Zhou Y."/>
            <person name="Lilburn T.G."/>
            <person name="Beck B.J."/>
            <person name="De Vos P."/>
            <person name="Vandamme P."/>
            <person name="Eisen J.A."/>
            <person name="Garrity G."/>
            <person name="Hugenholtz P."/>
            <person name="Kyrpides N.C."/>
        </authorList>
    </citation>
    <scope>NUCLEOTIDE SEQUENCE [LARGE SCALE GENOMIC DNA]</scope>
    <source>
        <strain evidence="7 8">CGMCC 1.10124</strain>
    </source>
</reference>
<evidence type="ECO:0000256" key="3">
    <source>
        <dbReference type="ARBA" id="ARBA00022801"/>
    </source>
</evidence>
<dbReference type="PANTHER" id="PTHR15910">
    <property type="entry name" value="ARCHAEMETZINCIN"/>
    <property type="match status" value="1"/>
</dbReference>
<accession>A0A3M0DQY1</accession>
<keyword evidence="1 6" id="KW-0645">Protease</keyword>
<gene>
    <name evidence="6" type="primary">amzA</name>
    <name evidence="7" type="ORF">ATH50_1144</name>
</gene>
<keyword evidence="2 6" id="KW-0479">Metal-binding</keyword>
<evidence type="ECO:0000256" key="2">
    <source>
        <dbReference type="ARBA" id="ARBA00022723"/>
    </source>
</evidence>
<feature type="binding site" evidence="6">
    <location>
        <position position="279"/>
    </location>
    <ligand>
        <name>Zn(2+)</name>
        <dbReference type="ChEBI" id="CHEBI:29105"/>
        <label>1</label>
        <note>catalytic</note>
    </ligand>
</feature>
<feature type="active site" description="Proton acceptor" evidence="6">
    <location>
        <position position="280"/>
    </location>
</feature>
<dbReference type="InterPro" id="IPR024079">
    <property type="entry name" value="MetalloPept_cat_dom_sf"/>
</dbReference>